<name>A0ABP9Q486_9PSEU</name>
<protein>
    <recommendedName>
        <fullName evidence="4">Secreted protein</fullName>
    </recommendedName>
</protein>
<feature type="region of interest" description="Disordered" evidence="1">
    <location>
        <begin position="49"/>
        <end position="69"/>
    </location>
</feature>
<gene>
    <name evidence="2" type="ORF">GCM10023321_24530</name>
</gene>
<evidence type="ECO:0000313" key="3">
    <source>
        <dbReference type="Proteomes" id="UP001428817"/>
    </source>
</evidence>
<dbReference type="EMBL" id="BAABJP010000008">
    <property type="protein sequence ID" value="GAA5153764.1"/>
    <property type="molecule type" value="Genomic_DNA"/>
</dbReference>
<organism evidence="2 3">
    <name type="scientific">Pseudonocardia eucalypti</name>
    <dbReference type="NCBI Taxonomy" id="648755"/>
    <lineage>
        <taxon>Bacteria</taxon>
        <taxon>Bacillati</taxon>
        <taxon>Actinomycetota</taxon>
        <taxon>Actinomycetes</taxon>
        <taxon>Pseudonocardiales</taxon>
        <taxon>Pseudonocardiaceae</taxon>
        <taxon>Pseudonocardia</taxon>
    </lineage>
</organism>
<keyword evidence="3" id="KW-1185">Reference proteome</keyword>
<evidence type="ECO:0000256" key="1">
    <source>
        <dbReference type="SAM" id="MobiDB-lite"/>
    </source>
</evidence>
<evidence type="ECO:0000313" key="2">
    <source>
        <dbReference type="EMBL" id="GAA5153764.1"/>
    </source>
</evidence>
<proteinExistence type="predicted"/>
<sequence>MDRLDVLFRWQRCMWAPVPAAAEMTSSAASSAPRGSCRDWNRAWVKVGTPSRSARPASRRYSTRSLSGA</sequence>
<dbReference type="Proteomes" id="UP001428817">
    <property type="component" value="Unassembled WGS sequence"/>
</dbReference>
<reference evidence="3" key="1">
    <citation type="journal article" date="2019" name="Int. J. Syst. Evol. Microbiol.">
        <title>The Global Catalogue of Microorganisms (GCM) 10K type strain sequencing project: providing services to taxonomists for standard genome sequencing and annotation.</title>
        <authorList>
            <consortium name="The Broad Institute Genomics Platform"/>
            <consortium name="The Broad Institute Genome Sequencing Center for Infectious Disease"/>
            <person name="Wu L."/>
            <person name="Ma J."/>
        </authorList>
    </citation>
    <scope>NUCLEOTIDE SEQUENCE [LARGE SCALE GENOMIC DNA]</scope>
    <source>
        <strain evidence="3">JCM 18303</strain>
    </source>
</reference>
<evidence type="ECO:0008006" key="4">
    <source>
        <dbReference type="Google" id="ProtNLM"/>
    </source>
</evidence>
<accession>A0ABP9Q486</accession>
<comment type="caution">
    <text evidence="2">The sequence shown here is derived from an EMBL/GenBank/DDBJ whole genome shotgun (WGS) entry which is preliminary data.</text>
</comment>